<keyword evidence="1" id="KW-0472">Membrane</keyword>
<accession>A0A7S1UU78</accession>
<protein>
    <submittedName>
        <fullName evidence="2">Uncharacterized protein</fullName>
    </submittedName>
</protein>
<proteinExistence type="predicted"/>
<dbReference type="EMBL" id="HBGK01014537">
    <property type="protein sequence ID" value="CAD9278578.1"/>
    <property type="molecule type" value="Transcribed_RNA"/>
</dbReference>
<feature type="transmembrane region" description="Helical" evidence="1">
    <location>
        <begin position="268"/>
        <end position="285"/>
    </location>
</feature>
<feature type="transmembrane region" description="Helical" evidence="1">
    <location>
        <begin position="222"/>
        <end position="247"/>
    </location>
</feature>
<feature type="transmembrane region" description="Helical" evidence="1">
    <location>
        <begin position="181"/>
        <end position="202"/>
    </location>
</feature>
<evidence type="ECO:0000256" key="1">
    <source>
        <dbReference type="SAM" id="Phobius"/>
    </source>
</evidence>
<keyword evidence="1" id="KW-0812">Transmembrane</keyword>
<sequence length="527" mass="58911">MREESAFYRDWLKPKFESYCDLRGWKLPPVSAFECELDFESEFLEQQNRTLVTVIDDEEGSANSDVTMDTNSVSSKNPLVNYLREIEAKTEMKKRAKINAAYRRVQEQLKPKKFSQEQNSRLRELKVKKARRRRGSTWSPELASLPKEERSTFSLLGTSPRGARLPRAVTNLHKHGWISQMLVTVSLATTLLLTLNLDLIFGFSDTMASNDHGWGATILLDIATFVHLGLSAIVYFAFCDVAIVYCIDSLDLGMKSGKLSKKHYSENVRLMVGLFSVTLVMLSFLNATCTFASRVGAWYLICAFRYLKTSLAPTLDLLDSYGVIAVTWRYPYKIVGHLLFVAESLVMAVLGLLKTMFVDTNLMGDVNGFLAATVGGASTVSARSVIRKISTSSGAFIEHVLAVYEGDEEVTSWRANAIATTRFTLTYTAVFLFTLLMLFSTSTKKEKDAMEDSFSKLVSTPQRSPETSLRSLAPINEGVQLRLTSDEHSVTDAAASHVQSENASVSEGTRKRRFVSFGKRKTQTTSF</sequence>
<keyword evidence="1" id="KW-1133">Transmembrane helix</keyword>
<reference evidence="2" key="1">
    <citation type="submission" date="2021-01" db="EMBL/GenBank/DDBJ databases">
        <authorList>
            <person name="Corre E."/>
            <person name="Pelletier E."/>
            <person name="Niang G."/>
            <person name="Scheremetjew M."/>
            <person name="Finn R."/>
            <person name="Kale V."/>
            <person name="Holt S."/>
            <person name="Cochrane G."/>
            <person name="Meng A."/>
            <person name="Brown T."/>
            <person name="Cohen L."/>
        </authorList>
    </citation>
    <scope>NUCLEOTIDE SEQUENCE</scope>
    <source>
        <strain evidence="2">CCMP 410</strain>
    </source>
</reference>
<evidence type="ECO:0000313" key="2">
    <source>
        <dbReference type="EMBL" id="CAD9278578.1"/>
    </source>
</evidence>
<dbReference type="AlphaFoldDB" id="A0A7S1UU78"/>
<organism evidence="2">
    <name type="scientific">Grammatophora oceanica</name>
    <dbReference type="NCBI Taxonomy" id="210454"/>
    <lineage>
        <taxon>Eukaryota</taxon>
        <taxon>Sar</taxon>
        <taxon>Stramenopiles</taxon>
        <taxon>Ochrophyta</taxon>
        <taxon>Bacillariophyta</taxon>
        <taxon>Fragilariophyceae</taxon>
        <taxon>Fragilariophycidae</taxon>
        <taxon>Rhabdonematales</taxon>
        <taxon>Grammatophoraceae</taxon>
        <taxon>Grammatophora</taxon>
    </lineage>
</organism>
<feature type="transmembrane region" description="Helical" evidence="1">
    <location>
        <begin position="423"/>
        <end position="440"/>
    </location>
</feature>
<feature type="transmembrane region" description="Helical" evidence="1">
    <location>
        <begin position="330"/>
        <end position="353"/>
    </location>
</feature>
<gene>
    <name evidence="2" type="ORF">GOCE00092_LOCUS7487</name>
</gene>
<name>A0A7S1UU78_9STRA</name>